<organism evidence="1 2">
    <name type="scientific">Uncinula necator</name>
    <name type="common">Grape powdery mildew</name>
    <dbReference type="NCBI Taxonomy" id="52586"/>
    <lineage>
        <taxon>Eukaryota</taxon>
        <taxon>Fungi</taxon>
        <taxon>Dikarya</taxon>
        <taxon>Ascomycota</taxon>
        <taxon>Pezizomycotina</taxon>
        <taxon>Leotiomycetes</taxon>
        <taxon>Erysiphales</taxon>
        <taxon>Erysiphaceae</taxon>
        <taxon>Erysiphe</taxon>
    </lineage>
</organism>
<proteinExistence type="predicted"/>
<sequence>MSVPQELQEIIETEIRQAAQAKANIQICITAVNVVEDSLSLMLTGGYKSIEDSLRVFLRASIGQSIQVGPGAATSIVTGTDPAFSRGPLQREAGPILKSNHQFINHHQTTDRFSLVQRSLQQFELPSTYCGILVAIANLLCFHDNFSGQE</sequence>
<dbReference type="AlphaFoldDB" id="A0A0B1PBQ5"/>
<keyword evidence="2" id="KW-1185">Reference proteome</keyword>
<gene>
    <name evidence="1" type="ORF">EV44_g3741</name>
</gene>
<comment type="caution">
    <text evidence="1">The sequence shown here is derived from an EMBL/GenBank/DDBJ whole genome shotgun (WGS) entry which is preliminary data.</text>
</comment>
<protein>
    <submittedName>
        <fullName evidence="1">Putative eka-like protein</fullName>
    </submittedName>
</protein>
<name>A0A0B1PBQ5_UNCNE</name>
<evidence type="ECO:0000313" key="2">
    <source>
        <dbReference type="Proteomes" id="UP000030854"/>
    </source>
</evidence>
<dbReference type="EMBL" id="JNVN01001056">
    <property type="protein sequence ID" value="KHJ34099.1"/>
    <property type="molecule type" value="Genomic_DNA"/>
</dbReference>
<evidence type="ECO:0000313" key="1">
    <source>
        <dbReference type="EMBL" id="KHJ34099.1"/>
    </source>
</evidence>
<dbReference type="HOGENOM" id="CLU_1741920_0_0_1"/>
<dbReference type="Proteomes" id="UP000030854">
    <property type="component" value="Unassembled WGS sequence"/>
</dbReference>
<dbReference type="STRING" id="52586.A0A0B1PBQ5"/>
<accession>A0A0B1PBQ5</accession>
<reference evidence="1 2" key="1">
    <citation type="journal article" date="2014" name="BMC Genomics">
        <title>Adaptive genomic structural variation in the grape powdery mildew pathogen, Erysiphe necator.</title>
        <authorList>
            <person name="Jones L."/>
            <person name="Riaz S."/>
            <person name="Morales-Cruz A."/>
            <person name="Amrine K.C."/>
            <person name="McGuire B."/>
            <person name="Gubler W.D."/>
            <person name="Walker M.A."/>
            <person name="Cantu D."/>
        </authorList>
    </citation>
    <scope>NUCLEOTIDE SEQUENCE [LARGE SCALE GENOMIC DNA]</scope>
    <source>
        <strain evidence="2">c</strain>
    </source>
</reference>